<dbReference type="InterPro" id="IPR018913">
    <property type="entry name" value="BppU_N"/>
</dbReference>
<dbReference type="EMBL" id="WKKV01000044">
    <property type="protein sequence ID" value="MSE04214.1"/>
    <property type="molecule type" value="Genomic_DNA"/>
</dbReference>
<feature type="coiled-coil region" evidence="1">
    <location>
        <begin position="141"/>
        <end position="168"/>
    </location>
</feature>
<evidence type="ECO:0000313" key="3">
    <source>
        <dbReference type="EMBL" id="MSE04079.1"/>
    </source>
</evidence>
<keyword evidence="1" id="KW-0175">Coiled coil</keyword>
<accession>A0A6A8LK88</accession>
<dbReference type="AlphaFoldDB" id="A0A6A8LK88"/>
<evidence type="ECO:0000259" key="2">
    <source>
        <dbReference type="Pfam" id="PF10651"/>
    </source>
</evidence>
<dbReference type="Pfam" id="PF10651">
    <property type="entry name" value="BppU_N"/>
    <property type="match status" value="1"/>
</dbReference>
<keyword evidence="4" id="KW-0614">Plasmid</keyword>
<geneLocation type="plasmid" evidence="4">
    <name>unnamed01</name>
</geneLocation>
<name>A0A6A8LK88_BACVE</name>
<organism evidence="4">
    <name type="scientific">Bacillus velezensis</name>
    <dbReference type="NCBI Taxonomy" id="492670"/>
    <lineage>
        <taxon>Bacteria</taxon>
        <taxon>Bacillati</taxon>
        <taxon>Bacillota</taxon>
        <taxon>Bacilli</taxon>
        <taxon>Bacillales</taxon>
        <taxon>Bacillaceae</taxon>
        <taxon>Bacillus</taxon>
        <taxon>Bacillus amyloliquefaciens group</taxon>
    </lineage>
</organism>
<evidence type="ECO:0000256" key="1">
    <source>
        <dbReference type="SAM" id="Coils"/>
    </source>
</evidence>
<dbReference type="RefSeq" id="WP_025852566.1">
    <property type="nucleotide sequence ID" value="NZ_BPWC01000001.1"/>
</dbReference>
<dbReference type="Gene3D" id="2.60.40.3350">
    <property type="match status" value="1"/>
</dbReference>
<sequence>MYKTGSVSFDINAGRSNGRTTNIQFMTQDTGSAKLSFSFVKDGVPLPLSALDAKIVLLYADGSFYKKSLTLIDKVNGTAEYILSDEELKHYGTVKAEIKLYYTNGQSLVTSFFTFSIAKTLEDQNIVPTADYYIDDFETLRDGVNQTVEEISQTVEELREKFADLEAVETKKGSQEKADAVQANLDKHSKDKSNPHGVTKAQIGLSAVTNDVQAKKEDFDKHTSDTSNPHKVTAAQVGLDKVDNIKQADYYAFRQHDNNGERHTSKVEKDKWNAGQLFKLTEDNGLAKYLSGADFNTVTDTGLYYMSSVTTALNAPVNNNGYLFVHNYGTYAYQEYTSYSSSDSTSSGRRKFMRNKVSGLDSWTSWREFESVEGAQSKVDVHADKTDIHVTKTEKDKWNGGQMTKLTKDDGKRTQLVNETDVLALSSGYYYANGTSVKNNPVVNDSSWFNYDVIEGDSGRKSIIAWRSYDNTLWHATVHTNGVFKGWKRLITNNDFENPVWQNITLKNGATVGTRTPIYAKSGSLLLLRGHVRVDAEIIFGSIPVEYTPIGGAVVSVALSGTGGTANLIVYDDGDLKIKYPTPLDSNRLDGFYIDVSVPLQTGGTAT</sequence>
<protein>
    <submittedName>
        <fullName evidence="4">DUF2479 domain-containing protein</fullName>
    </submittedName>
</protein>
<gene>
    <name evidence="3" type="ORF">GKC39_18735</name>
    <name evidence="4" type="ORF">GKC39_19550</name>
</gene>
<feature type="domain" description="BppU N-terminal" evidence="2">
    <location>
        <begin position="7"/>
        <end position="145"/>
    </location>
</feature>
<comment type="caution">
    <text evidence="4">The sequence shown here is derived from an EMBL/GenBank/DDBJ whole genome shotgun (WGS) entry which is preliminary data.</text>
</comment>
<evidence type="ECO:0000313" key="4">
    <source>
        <dbReference type="EMBL" id="MSE04214.1"/>
    </source>
</evidence>
<dbReference type="CDD" id="cd19958">
    <property type="entry name" value="pyocin_knob"/>
    <property type="match status" value="1"/>
</dbReference>
<dbReference type="EMBL" id="WKKV01000015">
    <property type="protein sequence ID" value="MSE04079.1"/>
    <property type="molecule type" value="Genomic_DNA"/>
</dbReference>
<reference evidence="4" key="1">
    <citation type="submission" date="2019-11" db="EMBL/GenBank/DDBJ databases">
        <title>Draft Genome Sequence of Plant Growth-Promoting Rhizosphere-Associated Bacteria.</title>
        <authorList>
            <person name="Vasilyev I.Y."/>
            <person name="Radchenko V."/>
            <person name="Ilnitskaya E.V."/>
        </authorList>
    </citation>
    <scope>NUCLEOTIDE SEQUENCE</scope>
    <source>
        <strain evidence="4">VRA_517_n</strain>
        <plasmid evidence="4">unnamed01</plasmid>
    </source>
</reference>
<proteinExistence type="predicted"/>